<dbReference type="PANTHER" id="PTHR28159">
    <property type="entry name" value="TRAFFICKING PROTEIN PARTICLE COMPLEX II-SPECIFIC SUBUNIT 65"/>
    <property type="match status" value="1"/>
</dbReference>
<accession>A0AAN6Q624</accession>
<proteinExistence type="predicted"/>
<protein>
    <recommendedName>
        <fullName evidence="2">Trafficking protein particle complex II-specific subunit 65 IgD3 domain-containing protein</fullName>
    </recommendedName>
</protein>
<feature type="compositionally biased region" description="Polar residues" evidence="1">
    <location>
        <begin position="530"/>
        <end position="539"/>
    </location>
</feature>
<dbReference type="EMBL" id="MU863634">
    <property type="protein sequence ID" value="KAK4101686.1"/>
    <property type="molecule type" value="Genomic_DNA"/>
</dbReference>
<dbReference type="InterPro" id="IPR024662">
    <property type="entry name" value="Trs65"/>
</dbReference>
<dbReference type="InterPro" id="IPR055420">
    <property type="entry name" value="IgD3_Trs65"/>
</dbReference>
<name>A0AAN6Q624_9PEZI</name>
<reference evidence="3" key="1">
    <citation type="journal article" date="2023" name="Mol. Phylogenet. Evol.">
        <title>Genome-scale phylogeny and comparative genomics of the fungal order Sordariales.</title>
        <authorList>
            <person name="Hensen N."/>
            <person name="Bonometti L."/>
            <person name="Westerberg I."/>
            <person name="Brannstrom I.O."/>
            <person name="Guillou S."/>
            <person name="Cros-Aarteil S."/>
            <person name="Calhoun S."/>
            <person name="Haridas S."/>
            <person name="Kuo A."/>
            <person name="Mondo S."/>
            <person name="Pangilinan J."/>
            <person name="Riley R."/>
            <person name="LaButti K."/>
            <person name="Andreopoulos B."/>
            <person name="Lipzen A."/>
            <person name="Chen C."/>
            <person name="Yan M."/>
            <person name="Daum C."/>
            <person name="Ng V."/>
            <person name="Clum A."/>
            <person name="Steindorff A."/>
            <person name="Ohm R.A."/>
            <person name="Martin F."/>
            <person name="Silar P."/>
            <person name="Natvig D.O."/>
            <person name="Lalanne C."/>
            <person name="Gautier V."/>
            <person name="Ament-Velasquez S.L."/>
            <person name="Kruys A."/>
            <person name="Hutchinson M.I."/>
            <person name="Powell A.J."/>
            <person name="Barry K."/>
            <person name="Miller A.N."/>
            <person name="Grigoriev I.V."/>
            <person name="Debuchy R."/>
            <person name="Gladieux P."/>
            <person name="Hiltunen Thoren M."/>
            <person name="Johannesson H."/>
        </authorList>
    </citation>
    <scope>NUCLEOTIDE SEQUENCE</scope>
    <source>
        <strain evidence="3">CBS 757.83</strain>
    </source>
</reference>
<dbReference type="GO" id="GO:1990071">
    <property type="term" value="C:TRAPPII protein complex"/>
    <property type="evidence" value="ECO:0007669"/>
    <property type="project" value="InterPro"/>
</dbReference>
<reference evidence="3" key="2">
    <citation type="submission" date="2023-05" db="EMBL/GenBank/DDBJ databases">
        <authorList>
            <consortium name="Lawrence Berkeley National Laboratory"/>
            <person name="Steindorff A."/>
            <person name="Hensen N."/>
            <person name="Bonometti L."/>
            <person name="Westerberg I."/>
            <person name="Brannstrom I.O."/>
            <person name="Guillou S."/>
            <person name="Cros-Aarteil S."/>
            <person name="Calhoun S."/>
            <person name="Haridas S."/>
            <person name="Kuo A."/>
            <person name="Mondo S."/>
            <person name="Pangilinan J."/>
            <person name="Riley R."/>
            <person name="Labutti K."/>
            <person name="Andreopoulos B."/>
            <person name="Lipzen A."/>
            <person name="Chen C."/>
            <person name="Yanf M."/>
            <person name="Daum C."/>
            <person name="Ng V."/>
            <person name="Clum A."/>
            <person name="Ohm R."/>
            <person name="Martin F."/>
            <person name="Silar P."/>
            <person name="Natvig D."/>
            <person name="Lalanne C."/>
            <person name="Gautier V."/>
            <person name="Ament-Velasquez S.L."/>
            <person name="Kruys A."/>
            <person name="Hutchinson M.I."/>
            <person name="Powell A.J."/>
            <person name="Barry K."/>
            <person name="Miller A.N."/>
            <person name="Grigoriev I.V."/>
            <person name="Debuchy R."/>
            <person name="Gladieux P."/>
            <person name="Thoren M.H."/>
            <person name="Johannesson H."/>
        </authorList>
    </citation>
    <scope>NUCLEOTIDE SEQUENCE</scope>
    <source>
        <strain evidence="3">CBS 757.83</strain>
    </source>
</reference>
<dbReference type="GO" id="GO:0005802">
    <property type="term" value="C:trans-Golgi network"/>
    <property type="evidence" value="ECO:0007669"/>
    <property type="project" value="TreeGrafter"/>
</dbReference>
<evidence type="ECO:0000313" key="3">
    <source>
        <dbReference type="EMBL" id="KAK4101686.1"/>
    </source>
</evidence>
<feature type="region of interest" description="Disordered" evidence="1">
    <location>
        <begin position="393"/>
        <end position="412"/>
    </location>
</feature>
<organism evidence="3 4">
    <name type="scientific">Parathielavia hyrcaniae</name>
    <dbReference type="NCBI Taxonomy" id="113614"/>
    <lineage>
        <taxon>Eukaryota</taxon>
        <taxon>Fungi</taxon>
        <taxon>Dikarya</taxon>
        <taxon>Ascomycota</taxon>
        <taxon>Pezizomycotina</taxon>
        <taxon>Sordariomycetes</taxon>
        <taxon>Sordariomycetidae</taxon>
        <taxon>Sordariales</taxon>
        <taxon>Chaetomiaceae</taxon>
        <taxon>Parathielavia</taxon>
    </lineage>
</organism>
<feature type="region of interest" description="Disordered" evidence="1">
    <location>
        <begin position="524"/>
        <end position="544"/>
    </location>
</feature>
<evidence type="ECO:0000256" key="1">
    <source>
        <dbReference type="SAM" id="MobiDB-lite"/>
    </source>
</evidence>
<feature type="compositionally biased region" description="Polar residues" evidence="1">
    <location>
        <begin position="393"/>
        <end position="409"/>
    </location>
</feature>
<gene>
    <name evidence="3" type="ORF">N658DRAFT_566672</name>
</gene>
<keyword evidence="4" id="KW-1185">Reference proteome</keyword>
<evidence type="ECO:0000259" key="2">
    <source>
        <dbReference type="Pfam" id="PF12735"/>
    </source>
</evidence>
<sequence length="640" mass="68730">MALPDSNGAGAGAGEASGVADSEAFLHQSYLTYIIPFATDFNPETAFQQGASSVESNISSIEQRDRLFFDETVDVYFILRAPYVDEDSLRSHLRRLVIALDAHVVNGVAPDREGTPPASEIVYSGEVERAEEAFVVVGEPQEEGQRHAYAVWKLPVFLGRPRIRLQLPSVVFSGVASFRVHSAASGQAARSSSGYMQSCVPSGLNLLESFANDPLLGGVVPRLSAQRVSKVAPLTKPKDALHRINGLQSLKLKIYPVLHSRIRLSRPNTTPPSASLIALLEVDFTPYFDCEAILDKLTLSVTDGTVEDPNSKDGMSLPLSCVAHDHLTFLYKLAPQQWDVVSRTLARDLVVTLEVVVLVRPEAEPNRCTPRLAMTWTTALDFTPPVNPGFGQPKTTPLQRSHRPSQLSISGGVDSQPLVSPSVMRPDALPALEAATALPPAPALPDFGITMTFTSPAHPIRLGDEFAWTVFVVNRSNNNKAAENVMMPPTPSAPASVLAQHAAATAARKLMLVPIPRRRRNELRVVRPPSSSTTATGSKKNWDDDGGGIADAVLDENVVHAMQRSSVVDAAELACLSADVRVGPLPPNGCAVAELRFLALREGVVGLEAVRVVDLGSQEHVDVRELPLVVVSSGGGGQTR</sequence>
<feature type="domain" description="Trafficking protein particle complex II-specific subunit 65 IgD3" evidence="2">
    <location>
        <begin position="425"/>
        <end position="631"/>
    </location>
</feature>
<dbReference type="Proteomes" id="UP001305647">
    <property type="component" value="Unassembled WGS sequence"/>
</dbReference>
<dbReference type="PANTHER" id="PTHR28159:SF1">
    <property type="entry name" value="TRAFFICKING PROTEIN PARTICLE COMPLEX II-SPECIFIC SUBUNIT 65"/>
    <property type="match status" value="1"/>
</dbReference>
<dbReference type="Pfam" id="PF12735">
    <property type="entry name" value="IgD3_Trs65"/>
    <property type="match status" value="1"/>
</dbReference>
<evidence type="ECO:0000313" key="4">
    <source>
        <dbReference type="Proteomes" id="UP001305647"/>
    </source>
</evidence>
<dbReference type="GO" id="GO:0006891">
    <property type="term" value="P:intra-Golgi vesicle-mediated transport"/>
    <property type="evidence" value="ECO:0007669"/>
    <property type="project" value="InterPro"/>
</dbReference>
<dbReference type="AlphaFoldDB" id="A0AAN6Q624"/>
<comment type="caution">
    <text evidence="3">The sequence shown here is derived from an EMBL/GenBank/DDBJ whole genome shotgun (WGS) entry which is preliminary data.</text>
</comment>